<evidence type="ECO:0000313" key="20">
    <source>
        <dbReference type="Ensembl" id="ENSVKKP00000001276.1"/>
    </source>
</evidence>
<evidence type="ECO:0000256" key="4">
    <source>
        <dbReference type="ARBA" id="ARBA00022525"/>
    </source>
</evidence>
<feature type="binding site" evidence="15">
    <location>
        <position position="190"/>
    </location>
    <ligand>
        <name>Zn(2+)</name>
        <dbReference type="ChEBI" id="CHEBI:29105"/>
        <note>catalytic</note>
    </ligand>
</feature>
<evidence type="ECO:0000256" key="6">
    <source>
        <dbReference type="ARBA" id="ARBA00022692"/>
    </source>
</evidence>
<feature type="disulfide bond" evidence="14">
    <location>
        <begin position="490"/>
        <end position="499"/>
    </location>
</feature>
<dbReference type="GO" id="GO:0009897">
    <property type="term" value="C:external side of plasma membrane"/>
    <property type="evidence" value="ECO:0007669"/>
    <property type="project" value="TreeGrafter"/>
</dbReference>
<dbReference type="Ensembl" id="ENSVKKT00000001324.1">
    <property type="protein sequence ID" value="ENSVKKP00000001276.1"/>
    <property type="gene ID" value="ENSVKKG00000001017.1"/>
</dbReference>
<organism evidence="20 21">
    <name type="scientific">Varanus komodoensis</name>
    <name type="common">Komodo dragon</name>
    <dbReference type="NCBI Taxonomy" id="61221"/>
    <lineage>
        <taxon>Eukaryota</taxon>
        <taxon>Metazoa</taxon>
        <taxon>Chordata</taxon>
        <taxon>Craniata</taxon>
        <taxon>Vertebrata</taxon>
        <taxon>Euteleostomi</taxon>
        <taxon>Lepidosauria</taxon>
        <taxon>Squamata</taxon>
        <taxon>Bifurcata</taxon>
        <taxon>Unidentata</taxon>
        <taxon>Episquamata</taxon>
        <taxon>Toxicofera</taxon>
        <taxon>Anguimorpha</taxon>
        <taxon>Paleoanguimorpha</taxon>
        <taxon>Varanoidea</taxon>
        <taxon>Varanidae</taxon>
        <taxon>Varanus</taxon>
    </lineage>
</organism>
<dbReference type="PROSITE" id="PS01186">
    <property type="entry name" value="EGF_2"/>
    <property type="match status" value="1"/>
</dbReference>
<feature type="binding site" evidence="15">
    <location>
        <position position="184"/>
    </location>
    <ligand>
        <name>Zn(2+)</name>
        <dbReference type="ChEBI" id="CHEBI:29105"/>
        <note>catalytic</note>
    </ligand>
</feature>
<evidence type="ECO:0000256" key="2">
    <source>
        <dbReference type="ARBA" id="ARBA00004167"/>
    </source>
</evidence>
<dbReference type="SMART" id="SM00608">
    <property type="entry name" value="ACR"/>
    <property type="match status" value="1"/>
</dbReference>
<evidence type="ECO:0000256" key="11">
    <source>
        <dbReference type="ARBA" id="ARBA00023136"/>
    </source>
</evidence>
<evidence type="ECO:0000256" key="8">
    <source>
        <dbReference type="ARBA" id="ARBA00022801"/>
    </source>
</evidence>
<feature type="domain" description="EGF-like" evidence="17">
    <location>
        <begin position="467"/>
        <end position="500"/>
    </location>
</feature>
<comment type="subcellular location">
    <subcellularLocation>
        <location evidence="2">Membrane</location>
        <topology evidence="2">Single-pass membrane protein</topology>
    </subcellularLocation>
    <subcellularLocation>
        <location evidence="3">Secreted</location>
    </subcellularLocation>
</comment>
<dbReference type="Gene3D" id="3.40.390.10">
    <property type="entry name" value="Collagenase (Catalytic Domain)"/>
    <property type="match status" value="1"/>
</dbReference>
<dbReference type="InterPro" id="IPR001762">
    <property type="entry name" value="Disintegrin_dom"/>
</dbReference>
<evidence type="ECO:0000256" key="13">
    <source>
        <dbReference type="PROSITE-ProRule" id="PRU00068"/>
    </source>
</evidence>
<dbReference type="InterPro" id="IPR001590">
    <property type="entry name" value="Peptidase_M12B"/>
</dbReference>
<dbReference type="FunFam" id="4.10.70.10:FF:000001">
    <property type="entry name" value="Disintegrin and metalloproteinase domain-containing protein 22"/>
    <property type="match status" value="1"/>
</dbReference>
<dbReference type="Pfam" id="PF08516">
    <property type="entry name" value="ADAM_CR"/>
    <property type="match status" value="1"/>
</dbReference>
<keyword evidence="21" id="KW-1185">Reference proteome</keyword>
<feature type="domain" description="Disintegrin" evidence="18">
    <location>
        <begin position="243"/>
        <end position="329"/>
    </location>
</feature>
<keyword evidence="11 16" id="KW-0472">Membrane</keyword>
<keyword evidence="10 16" id="KW-1133">Transmembrane helix</keyword>
<dbReference type="InterPro" id="IPR036436">
    <property type="entry name" value="Disintegrin_dom_sf"/>
</dbReference>
<name>A0A8D2IQZ4_VARKO</name>
<proteinExistence type="predicted"/>
<evidence type="ECO:0000256" key="3">
    <source>
        <dbReference type="ARBA" id="ARBA00004613"/>
    </source>
</evidence>
<reference evidence="20" key="2">
    <citation type="submission" date="2025-09" db="UniProtKB">
        <authorList>
            <consortium name="Ensembl"/>
        </authorList>
    </citation>
    <scope>IDENTIFICATION</scope>
</reference>
<dbReference type="CDD" id="cd04269">
    <property type="entry name" value="ZnMc_adamalysin_II_like"/>
    <property type="match status" value="1"/>
</dbReference>
<dbReference type="SUPFAM" id="SSF57552">
    <property type="entry name" value="Blood coagulation inhibitor (disintegrin)"/>
    <property type="match status" value="1"/>
</dbReference>
<dbReference type="SMART" id="SM00050">
    <property type="entry name" value="DISIN"/>
    <property type="match status" value="1"/>
</dbReference>
<dbReference type="PANTHER" id="PTHR11905">
    <property type="entry name" value="ADAM A DISINTEGRIN AND METALLOPROTEASE DOMAIN"/>
    <property type="match status" value="1"/>
</dbReference>
<evidence type="ECO:0000256" key="9">
    <source>
        <dbReference type="ARBA" id="ARBA00022833"/>
    </source>
</evidence>
<evidence type="ECO:0000256" key="7">
    <source>
        <dbReference type="ARBA" id="ARBA00022723"/>
    </source>
</evidence>
<reference evidence="20" key="1">
    <citation type="submission" date="2025-08" db="UniProtKB">
        <authorList>
            <consortium name="Ensembl"/>
        </authorList>
    </citation>
    <scope>IDENTIFICATION</scope>
</reference>
<dbReference type="GO" id="GO:0046872">
    <property type="term" value="F:metal ion binding"/>
    <property type="evidence" value="ECO:0007669"/>
    <property type="project" value="UniProtKB-KW"/>
</dbReference>
<dbReference type="SUPFAM" id="SSF55486">
    <property type="entry name" value="Metalloproteases ('zincins'), catalytic domain"/>
    <property type="match status" value="1"/>
</dbReference>
<protein>
    <submittedName>
        <fullName evidence="20">Uncharacterized protein</fullName>
    </submittedName>
</protein>
<evidence type="ECO:0000256" key="10">
    <source>
        <dbReference type="ARBA" id="ARBA00022989"/>
    </source>
</evidence>
<dbReference type="Proteomes" id="UP000694545">
    <property type="component" value="Unplaced"/>
</dbReference>
<sequence>MREEGAVGTMCGVTEQEQSRQGAMIQTRGNFAAKVSKGEWWTHSRYADIAIVVEHQRYLMFHKNETLVAMHALEIVHIANTFYKPLGVIVSLVGLEIWSEKNLIEVPNKISPLLNTFNSWRTKTLNKYLPNDAGHLFVHRIFGQTAGLAYTGTICSSQWASAVESYVRFSVSFFSVLFAHELGHNLGMNHDGIYCQCERESCIMAEAPSEVDKFSNCSYNDYSKLRNSNCLLVQSDPEKRFRLKYCGNKILEAGEQCDCGTKSQCKSDPCCQSDCKLRPGAVCNIGLCCAMCKYRSTGSICRKKTGNCDLPEYCNGTSQWCPEDVYVQDGAPCSDGAHCYHGKCATLSRQCKMIFGKEATVASESCFRLLNAQGDRFGNCGIRRGRYAKCKQKNIFCGRIQCARVQALPSLTEDSTIIQTSIGKQKCWGTDYHLGMEGADVGAVNDGTPCGTQGMCIQGTCRNMSFLKYDCSPTKCHNRGMCNSRKHCHCDYGWAPPDCLSKGFGGSIDSGPPPPKRIGFLAAIILGTLFLMTASVYLAIHYRTALRQQFRSISSRIYPAESVEVGNPQ</sequence>
<keyword evidence="12 14" id="KW-1015">Disulfide bond</keyword>
<evidence type="ECO:0000256" key="16">
    <source>
        <dbReference type="SAM" id="Phobius"/>
    </source>
</evidence>
<dbReference type="InterPro" id="IPR024079">
    <property type="entry name" value="MetalloPept_cat_dom_sf"/>
</dbReference>
<evidence type="ECO:0000259" key="18">
    <source>
        <dbReference type="PROSITE" id="PS50214"/>
    </source>
</evidence>
<evidence type="ECO:0000313" key="21">
    <source>
        <dbReference type="Proteomes" id="UP000694545"/>
    </source>
</evidence>
<feature type="active site" evidence="15">
    <location>
        <position position="181"/>
    </location>
</feature>
<keyword evidence="6 16" id="KW-0812">Transmembrane</keyword>
<dbReference type="GO" id="GO:0005576">
    <property type="term" value="C:extracellular region"/>
    <property type="evidence" value="ECO:0007669"/>
    <property type="project" value="UniProtKB-SubCell"/>
</dbReference>
<dbReference type="PRINTS" id="PR00289">
    <property type="entry name" value="DISINTEGRIN"/>
</dbReference>
<dbReference type="GO" id="GO:0008584">
    <property type="term" value="P:male gonad development"/>
    <property type="evidence" value="ECO:0007669"/>
    <property type="project" value="TreeGrafter"/>
</dbReference>
<dbReference type="OMA" id="NCSYHKY"/>
<feature type="disulfide bond" evidence="15">
    <location>
        <begin position="197"/>
        <end position="202"/>
    </location>
</feature>
<accession>A0A8D2IQZ4</accession>
<dbReference type="InterPro" id="IPR034027">
    <property type="entry name" value="Reprolysin_adamalysin"/>
</dbReference>
<dbReference type="InterPro" id="IPR000742">
    <property type="entry name" value="EGF"/>
</dbReference>
<dbReference type="Pfam" id="PF01421">
    <property type="entry name" value="Reprolysin"/>
    <property type="match status" value="1"/>
</dbReference>
<keyword evidence="9 15" id="KW-0862">Zinc</keyword>
<evidence type="ECO:0000256" key="15">
    <source>
        <dbReference type="PROSITE-ProRule" id="PRU00276"/>
    </source>
</evidence>
<dbReference type="GO" id="GO:0006508">
    <property type="term" value="P:proteolysis"/>
    <property type="evidence" value="ECO:0007669"/>
    <property type="project" value="InterPro"/>
</dbReference>
<evidence type="ECO:0000259" key="19">
    <source>
        <dbReference type="PROSITE" id="PS50215"/>
    </source>
</evidence>
<keyword evidence="8" id="KW-0378">Hydrolase</keyword>
<dbReference type="AlphaFoldDB" id="A0A8D2IQZ4"/>
<comment type="cofactor">
    <cofactor evidence="1">
        <name>Zn(2+)</name>
        <dbReference type="ChEBI" id="CHEBI:29105"/>
    </cofactor>
</comment>
<keyword evidence="5" id="KW-0800">Toxin</keyword>
<dbReference type="PROSITE" id="PS50026">
    <property type="entry name" value="EGF_3"/>
    <property type="match status" value="1"/>
</dbReference>
<evidence type="ECO:0000256" key="5">
    <source>
        <dbReference type="ARBA" id="ARBA00022656"/>
    </source>
</evidence>
<feature type="binding site" evidence="15">
    <location>
        <position position="180"/>
    </location>
    <ligand>
        <name>Zn(2+)</name>
        <dbReference type="ChEBI" id="CHEBI:29105"/>
        <note>catalytic</note>
    </ligand>
</feature>
<dbReference type="PROSITE" id="PS50214">
    <property type="entry name" value="DISINTEGRIN_2"/>
    <property type="match status" value="1"/>
</dbReference>
<feature type="domain" description="Peptidase M12B" evidence="19">
    <location>
        <begin position="45"/>
        <end position="225"/>
    </location>
</feature>
<feature type="transmembrane region" description="Helical" evidence="16">
    <location>
        <begin position="518"/>
        <end position="540"/>
    </location>
</feature>
<dbReference type="FunFam" id="3.40.390.10:FF:000002">
    <property type="entry name" value="Disintegrin and metalloproteinase domain-containing protein 22"/>
    <property type="match status" value="1"/>
</dbReference>
<keyword evidence="7 15" id="KW-0479">Metal-binding</keyword>
<evidence type="ECO:0000256" key="14">
    <source>
        <dbReference type="PROSITE-ProRule" id="PRU00076"/>
    </source>
</evidence>
<feature type="disulfide bond" evidence="13">
    <location>
        <begin position="301"/>
        <end position="321"/>
    </location>
</feature>
<evidence type="ECO:0000259" key="17">
    <source>
        <dbReference type="PROSITE" id="PS50026"/>
    </source>
</evidence>
<dbReference type="GO" id="GO:0004222">
    <property type="term" value="F:metalloendopeptidase activity"/>
    <property type="evidence" value="ECO:0007669"/>
    <property type="project" value="InterPro"/>
</dbReference>
<dbReference type="Pfam" id="PF00200">
    <property type="entry name" value="Disintegrin"/>
    <property type="match status" value="1"/>
</dbReference>
<evidence type="ECO:0000256" key="1">
    <source>
        <dbReference type="ARBA" id="ARBA00001947"/>
    </source>
</evidence>
<dbReference type="GO" id="GO:1990913">
    <property type="term" value="C:sperm head plasma membrane"/>
    <property type="evidence" value="ECO:0007669"/>
    <property type="project" value="TreeGrafter"/>
</dbReference>
<comment type="caution">
    <text evidence="14">Lacks conserved residue(s) required for the propagation of feature annotation.</text>
</comment>
<dbReference type="InterPro" id="IPR006586">
    <property type="entry name" value="ADAM_Cys-rich"/>
</dbReference>
<dbReference type="PROSITE" id="PS50215">
    <property type="entry name" value="ADAM_MEPRO"/>
    <property type="match status" value="1"/>
</dbReference>
<dbReference type="GO" id="GO:0090729">
    <property type="term" value="F:toxin activity"/>
    <property type="evidence" value="ECO:0007669"/>
    <property type="project" value="UniProtKB-KW"/>
</dbReference>
<evidence type="ECO:0000256" key="12">
    <source>
        <dbReference type="ARBA" id="ARBA00023157"/>
    </source>
</evidence>
<keyword evidence="4" id="KW-0964">Secreted</keyword>
<keyword evidence="14" id="KW-0245">EGF-like domain</keyword>
<dbReference type="Gene3D" id="4.10.70.10">
    <property type="entry name" value="Disintegrin domain"/>
    <property type="match status" value="1"/>
</dbReference>
<dbReference type="PANTHER" id="PTHR11905:SF251">
    <property type="entry name" value="MEDIATOR COMPLEX SUBUNIT 6"/>
    <property type="match status" value="1"/>
</dbReference>